<dbReference type="EMBL" id="BPRB01000062">
    <property type="protein sequence ID" value="GJE59095.1"/>
    <property type="molecule type" value="Genomic_DNA"/>
</dbReference>
<dbReference type="RefSeq" id="WP_238181687.1">
    <property type="nucleotide sequence ID" value="NZ_BPRB01000062.1"/>
</dbReference>
<comment type="caution">
    <text evidence="1">The sequence shown here is derived from an EMBL/GenBank/DDBJ whole genome shotgun (WGS) entry which is preliminary data.</text>
</comment>
<protein>
    <submittedName>
        <fullName evidence="1">Uncharacterized protein</fullName>
    </submittedName>
</protein>
<proteinExistence type="predicted"/>
<keyword evidence="2" id="KW-1185">Reference proteome</keyword>
<accession>A0ABQ4TV36</accession>
<dbReference type="Proteomes" id="UP001055057">
    <property type="component" value="Unassembled WGS sequence"/>
</dbReference>
<sequence>MRGTITRLSKLEAKRAPRAEALFYVFGMDEDDAAERLAVEIRAGTVNRGDACRTPIWRGAAPPPPPRWASPSDLTAAELEDAIADLARQLGRKQHPRGFGDQAVAEELSAIQREIAAESGLLVWR</sequence>
<organism evidence="1 2">
    <name type="scientific">Methylobacterium trifolii</name>
    <dbReference type="NCBI Taxonomy" id="1003092"/>
    <lineage>
        <taxon>Bacteria</taxon>
        <taxon>Pseudomonadati</taxon>
        <taxon>Pseudomonadota</taxon>
        <taxon>Alphaproteobacteria</taxon>
        <taxon>Hyphomicrobiales</taxon>
        <taxon>Methylobacteriaceae</taxon>
        <taxon>Methylobacterium</taxon>
    </lineage>
</organism>
<gene>
    <name evidence="1" type="ORF">MPOCJGCO_1182</name>
</gene>
<name>A0ABQ4TV36_9HYPH</name>
<evidence type="ECO:0000313" key="1">
    <source>
        <dbReference type="EMBL" id="GJE59095.1"/>
    </source>
</evidence>
<reference evidence="1" key="1">
    <citation type="journal article" date="2021" name="Front. Microbiol.">
        <title>Comprehensive Comparative Genomics and Phenotyping of Methylobacterium Species.</title>
        <authorList>
            <person name="Alessa O."/>
            <person name="Ogura Y."/>
            <person name="Fujitani Y."/>
            <person name="Takami H."/>
            <person name="Hayashi T."/>
            <person name="Sahin N."/>
            <person name="Tani A."/>
        </authorList>
    </citation>
    <scope>NUCLEOTIDE SEQUENCE</scope>
    <source>
        <strain evidence="1">DSM 23632</strain>
    </source>
</reference>
<reference evidence="1" key="2">
    <citation type="submission" date="2021-08" db="EMBL/GenBank/DDBJ databases">
        <authorList>
            <person name="Tani A."/>
            <person name="Ola A."/>
            <person name="Ogura Y."/>
            <person name="Katsura K."/>
            <person name="Hayashi T."/>
        </authorList>
    </citation>
    <scope>NUCLEOTIDE SEQUENCE</scope>
    <source>
        <strain evidence="1">DSM 23632</strain>
    </source>
</reference>
<evidence type="ECO:0000313" key="2">
    <source>
        <dbReference type="Proteomes" id="UP001055057"/>
    </source>
</evidence>